<sequence precursor="true">MLHHRLCFFAALAGLAFATSVCPAGVIPVDLNSGWALAGPAGNGNWQVALDGKSVLQTTNGNPTFFVSDADLFNTNIVGKFGVETGADDDFIGFVFGFQSADDGTGIDNDFLLFDWKQANQSAAEEGFALSRVQGTNTEVGDKFWNHDVGNPAFDVLATNQGPTLGWADNTVYDFDLLYTANRIKIDVGVAGGALQTIFDINGSFQSGRFGFYNYSQSAVRYQGFTEEAVPPPSGAVPEPSTILTFAGVLFAGMIQRRRRQNVSPASRLRNV</sequence>
<dbReference type="InterPro" id="IPR008859">
    <property type="entry name" value="Thrombospondin_C"/>
</dbReference>
<keyword evidence="4" id="KW-1185">Reference proteome</keyword>
<evidence type="ECO:0000259" key="2">
    <source>
        <dbReference type="PROSITE" id="PS51236"/>
    </source>
</evidence>
<dbReference type="SUPFAM" id="SSF49899">
    <property type="entry name" value="Concanavalin A-like lectins/glucanases"/>
    <property type="match status" value="1"/>
</dbReference>
<dbReference type="EMBL" id="CP036525">
    <property type="protein sequence ID" value="QDT04734.1"/>
    <property type="molecule type" value="Genomic_DNA"/>
</dbReference>
<evidence type="ECO:0000313" key="4">
    <source>
        <dbReference type="Proteomes" id="UP000318538"/>
    </source>
</evidence>
<dbReference type="Pfam" id="PF05735">
    <property type="entry name" value="TSP_C"/>
    <property type="match status" value="1"/>
</dbReference>
<dbReference type="GO" id="GO:0007155">
    <property type="term" value="P:cell adhesion"/>
    <property type="evidence" value="ECO:0007669"/>
    <property type="project" value="InterPro"/>
</dbReference>
<evidence type="ECO:0000313" key="3">
    <source>
        <dbReference type="EMBL" id="QDT04734.1"/>
    </source>
</evidence>
<dbReference type="Gene3D" id="2.60.120.200">
    <property type="match status" value="1"/>
</dbReference>
<proteinExistence type="predicted"/>
<dbReference type="GO" id="GO:0005509">
    <property type="term" value="F:calcium ion binding"/>
    <property type="evidence" value="ECO:0007669"/>
    <property type="project" value="InterPro"/>
</dbReference>
<evidence type="ECO:0000256" key="1">
    <source>
        <dbReference type="SAM" id="SignalP"/>
    </source>
</evidence>
<gene>
    <name evidence="3" type="ORF">K227x_31290</name>
</gene>
<dbReference type="AlphaFoldDB" id="A0A517NC66"/>
<dbReference type="InterPro" id="IPR013424">
    <property type="entry name" value="Ice-binding_C"/>
</dbReference>
<feature type="chain" id="PRO_5021742085" description="TSP C-terminal domain-containing protein" evidence="1">
    <location>
        <begin position="25"/>
        <end position="272"/>
    </location>
</feature>
<name>A0A517NC66_9BACT</name>
<protein>
    <recommendedName>
        <fullName evidence="2">TSP C-terminal domain-containing protein</fullName>
    </recommendedName>
</protein>
<accession>A0A517NC66</accession>
<feature type="domain" description="TSP C-terminal" evidence="2">
    <location>
        <begin position="22"/>
        <end position="234"/>
    </location>
</feature>
<reference evidence="3 4" key="1">
    <citation type="submission" date="2019-02" db="EMBL/GenBank/DDBJ databases">
        <title>Deep-cultivation of Planctomycetes and their phenomic and genomic characterization uncovers novel biology.</title>
        <authorList>
            <person name="Wiegand S."/>
            <person name="Jogler M."/>
            <person name="Boedeker C."/>
            <person name="Pinto D."/>
            <person name="Vollmers J."/>
            <person name="Rivas-Marin E."/>
            <person name="Kohn T."/>
            <person name="Peeters S.H."/>
            <person name="Heuer A."/>
            <person name="Rast P."/>
            <person name="Oberbeckmann S."/>
            <person name="Bunk B."/>
            <person name="Jeske O."/>
            <person name="Meyerdierks A."/>
            <person name="Storesund J.E."/>
            <person name="Kallscheuer N."/>
            <person name="Luecker S."/>
            <person name="Lage O.M."/>
            <person name="Pohl T."/>
            <person name="Merkel B.J."/>
            <person name="Hornburger P."/>
            <person name="Mueller R.-W."/>
            <person name="Bruemmer F."/>
            <person name="Labrenz M."/>
            <person name="Spormann A.M."/>
            <person name="Op den Camp H."/>
            <person name="Overmann J."/>
            <person name="Amann R."/>
            <person name="Jetten M.S.M."/>
            <person name="Mascher T."/>
            <person name="Medema M.H."/>
            <person name="Devos D.P."/>
            <person name="Kaster A.-K."/>
            <person name="Ovreas L."/>
            <person name="Rohde M."/>
            <person name="Galperin M.Y."/>
            <person name="Jogler C."/>
        </authorList>
    </citation>
    <scope>NUCLEOTIDE SEQUENCE [LARGE SCALE GENOMIC DNA]</scope>
    <source>
        <strain evidence="3 4">K22_7</strain>
    </source>
</reference>
<dbReference type="GO" id="GO:0005576">
    <property type="term" value="C:extracellular region"/>
    <property type="evidence" value="ECO:0007669"/>
    <property type="project" value="InterPro"/>
</dbReference>
<dbReference type="PANTHER" id="PTHR10199">
    <property type="entry name" value="THROMBOSPONDIN"/>
    <property type="match status" value="1"/>
</dbReference>
<dbReference type="PANTHER" id="PTHR10199:SF100">
    <property type="entry name" value="THROMBOSPONDIN, ISOFORM A"/>
    <property type="match status" value="1"/>
</dbReference>
<dbReference type="Proteomes" id="UP000318538">
    <property type="component" value="Chromosome"/>
</dbReference>
<dbReference type="KEGG" id="rlc:K227x_31290"/>
<dbReference type="InterPro" id="IPR013320">
    <property type="entry name" value="ConA-like_dom_sf"/>
</dbReference>
<dbReference type="NCBIfam" id="TIGR02595">
    <property type="entry name" value="PEP_CTERM"/>
    <property type="match status" value="1"/>
</dbReference>
<keyword evidence="1" id="KW-0732">Signal</keyword>
<organism evidence="3 4">
    <name type="scientific">Rubripirellula lacrimiformis</name>
    <dbReference type="NCBI Taxonomy" id="1930273"/>
    <lineage>
        <taxon>Bacteria</taxon>
        <taxon>Pseudomonadati</taxon>
        <taxon>Planctomycetota</taxon>
        <taxon>Planctomycetia</taxon>
        <taxon>Pirellulales</taxon>
        <taxon>Pirellulaceae</taxon>
        <taxon>Rubripirellula</taxon>
    </lineage>
</organism>
<feature type="signal peptide" evidence="1">
    <location>
        <begin position="1"/>
        <end position="24"/>
    </location>
</feature>
<dbReference type="RefSeq" id="WP_218934013.1">
    <property type="nucleotide sequence ID" value="NZ_CP036525.1"/>
</dbReference>
<dbReference type="PROSITE" id="PS51236">
    <property type="entry name" value="TSP_CTER"/>
    <property type="match status" value="1"/>
</dbReference>